<keyword evidence="4" id="KW-1185">Reference proteome</keyword>
<proteinExistence type="predicted"/>
<dbReference type="InterPro" id="IPR002035">
    <property type="entry name" value="VWF_A"/>
</dbReference>
<feature type="compositionally biased region" description="Low complexity" evidence="1">
    <location>
        <begin position="519"/>
        <end position="533"/>
    </location>
</feature>
<dbReference type="PANTHER" id="PTHR10579">
    <property type="entry name" value="CALCIUM-ACTIVATED CHLORIDE CHANNEL REGULATOR"/>
    <property type="match status" value="1"/>
</dbReference>
<feature type="region of interest" description="Disordered" evidence="1">
    <location>
        <begin position="472"/>
        <end position="558"/>
    </location>
</feature>
<feature type="compositionally biased region" description="Pro residues" evidence="1">
    <location>
        <begin position="503"/>
        <end position="518"/>
    </location>
</feature>
<dbReference type="SMART" id="SM00327">
    <property type="entry name" value="VWA"/>
    <property type="match status" value="1"/>
</dbReference>
<feature type="region of interest" description="Disordered" evidence="1">
    <location>
        <begin position="1"/>
        <end position="98"/>
    </location>
</feature>
<comment type="caution">
    <text evidence="3">The sequence shown here is derived from an EMBL/GenBank/DDBJ whole genome shotgun (WGS) entry which is preliminary data.</text>
</comment>
<dbReference type="PANTHER" id="PTHR10579:SF135">
    <property type="entry name" value="OS12G0203500 PROTEIN"/>
    <property type="match status" value="1"/>
</dbReference>
<feature type="domain" description="VWFA" evidence="2">
    <location>
        <begin position="156"/>
        <end position="354"/>
    </location>
</feature>
<feature type="compositionally biased region" description="Pro residues" evidence="1">
    <location>
        <begin position="30"/>
        <end position="42"/>
    </location>
</feature>
<reference evidence="3" key="2">
    <citation type="submission" date="2021-12" db="EMBL/GenBank/DDBJ databases">
        <title>Resequencing data analysis of finger millet.</title>
        <authorList>
            <person name="Hatakeyama M."/>
            <person name="Aluri S."/>
            <person name="Balachadran M.T."/>
            <person name="Sivarajan S.R."/>
            <person name="Poveda L."/>
            <person name="Shimizu-Inatsugi R."/>
            <person name="Schlapbach R."/>
            <person name="Sreeman S.M."/>
            <person name="Shimizu K.K."/>
        </authorList>
    </citation>
    <scope>NUCLEOTIDE SEQUENCE</scope>
</reference>
<dbReference type="Pfam" id="PF00092">
    <property type="entry name" value="VWA"/>
    <property type="match status" value="1"/>
</dbReference>
<organism evidence="3 4">
    <name type="scientific">Eleusine coracana subsp. coracana</name>
    <dbReference type="NCBI Taxonomy" id="191504"/>
    <lineage>
        <taxon>Eukaryota</taxon>
        <taxon>Viridiplantae</taxon>
        <taxon>Streptophyta</taxon>
        <taxon>Embryophyta</taxon>
        <taxon>Tracheophyta</taxon>
        <taxon>Spermatophyta</taxon>
        <taxon>Magnoliopsida</taxon>
        <taxon>Liliopsida</taxon>
        <taxon>Poales</taxon>
        <taxon>Poaceae</taxon>
        <taxon>PACMAD clade</taxon>
        <taxon>Chloridoideae</taxon>
        <taxon>Cynodonteae</taxon>
        <taxon>Eleusininae</taxon>
        <taxon>Eleusine</taxon>
    </lineage>
</organism>
<dbReference type="Proteomes" id="UP001054889">
    <property type="component" value="Unassembled WGS sequence"/>
</dbReference>
<dbReference type="Gene3D" id="3.40.50.410">
    <property type="entry name" value="von Willebrand factor, type A domain"/>
    <property type="match status" value="1"/>
</dbReference>
<sequence length="632" mass="66826">MSRPSSSQVNPVSNPPPLFPQVNVTTRTPSPTPPPTPSPFPAPSSSFSFSFAPASNPSPTPPPSSGMFSFAPANNPSPTPPPSSSLFNFNDDEPVEPPLEGWDTVPEVANNGALILTTHCEYPAVARDAAEENFAVLLHAKAPVAPAEASERAPLDLVTVLDVSYSMIGAKIALVKQAMGFVIDKLGSGDRLSVVTFSGNARRIIRLTRMSDDGKASARAAVESLRATDSTNIGAGLHVAAQVLDDRRHKNAVSSVILLSDGQDNHTLGNYGGPSYDRGGPKTYIDLVPTSLRRGRDGSALCTPVHTFGFGTDHDAAAMHAIAEATGGTFSFIENEAVVQDSFAQCIGGLLSVAVQEARINVECLDPSVRVRAVKSGQYKSHVDADGRAASVDVGELYAEEERRFLLLLDVPVAAAGDDHDHAQQQDGHVTRLIKASCTYKDAASGRSVDVAAGEDAAVVRRPVAVAAADAEPSIGWNSTSSPHSSATERRCRPHPCQLRVPHVPPPPDHPHPAPPPRLLSRASTPTTAASSLGVVAARPSPVGTHDDDFELKQPSSRLRAPTAASSLGACLLPQDRPPPFFFFFFSGSGGRPPSSSPGPTVALLLLQPYTLYYSTFCFLIPYILHPNIKWN</sequence>
<dbReference type="InterPro" id="IPR036465">
    <property type="entry name" value="vWFA_dom_sf"/>
</dbReference>
<dbReference type="PROSITE" id="PS50234">
    <property type="entry name" value="VWFA"/>
    <property type="match status" value="1"/>
</dbReference>
<feature type="compositionally biased region" description="Polar residues" evidence="1">
    <location>
        <begin position="476"/>
        <end position="486"/>
    </location>
</feature>
<gene>
    <name evidence="3" type="primary">gb04189</name>
    <name evidence="3" type="ORF">PR202_gb04189</name>
</gene>
<feature type="compositionally biased region" description="Low complexity" evidence="1">
    <location>
        <begin position="1"/>
        <end position="12"/>
    </location>
</feature>
<evidence type="ECO:0000313" key="3">
    <source>
        <dbReference type="EMBL" id="GJN17143.1"/>
    </source>
</evidence>
<evidence type="ECO:0000259" key="2">
    <source>
        <dbReference type="PROSITE" id="PS50234"/>
    </source>
</evidence>
<evidence type="ECO:0000256" key="1">
    <source>
        <dbReference type="SAM" id="MobiDB-lite"/>
    </source>
</evidence>
<protein>
    <recommendedName>
        <fullName evidence="2">VWFA domain-containing protein</fullName>
    </recommendedName>
</protein>
<dbReference type="SUPFAM" id="SSF53300">
    <property type="entry name" value="vWA-like"/>
    <property type="match status" value="1"/>
</dbReference>
<dbReference type="InterPro" id="IPR051266">
    <property type="entry name" value="CLCR"/>
</dbReference>
<feature type="compositionally biased region" description="Low complexity" evidence="1">
    <location>
        <begin position="43"/>
        <end position="55"/>
    </location>
</feature>
<accession>A0AAV5E1G3</accession>
<dbReference type="EMBL" id="BQKI01000073">
    <property type="protein sequence ID" value="GJN17143.1"/>
    <property type="molecule type" value="Genomic_DNA"/>
</dbReference>
<name>A0AAV5E1G3_ELECO</name>
<evidence type="ECO:0000313" key="4">
    <source>
        <dbReference type="Proteomes" id="UP001054889"/>
    </source>
</evidence>
<dbReference type="AlphaFoldDB" id="A0AAV5E1G3"/>
<reference evidence="3" key="1">
    <citation type="journal article" date="2018" name="DNA Res.">
        <title>Multiple hybrid de novo genome assembly of finger millet, an orphan allotetraploid crop.</title>
        <authorList>
            <person name="Hatakeyama M."/>
            <person name="Aluri S."/>
            <person name="Balachadran M.T."/>
            <person name="Sivarajan S.R."/>
            <person name="Patrignani A."/>
            <person name="Gruter S."/>
            <person name="Poveda L."/>
            <person name="Shimizu-Inatsugi R."/>
            <person name="Baeten J."/>
            <person name="Francoijs K.J."/>
            <person name="Nataraja K.N."/>
            <person name="Reddy Y.A.N."/>
            <person name="Phadnis S."/>
            <person name="Ravikumar R.L."/>
            <person name="Schlapbach R."/>
            <person name="Sreeman S.M."/>
            <person name="Shimizu K.K."/>
        </authorList>
    </citation>
    <scope>NUCLEOTIDE SEQUENCE</scope>
</reference>